<evidence type="ECO:0000313" key="3">
    <source>
        <dbReference type="EMBL" id="CAK7329568.1"/>
    </source>
</evidence>
<name>A0AAV1R9C0_9ROSI</name>
<feature type="compositionally biased region" description="Polar residues" evidence="2">
    <location>
        <begin position="149"/>
        <end position="158"/>
    </location>
</feature>
<dbReference type="AlphaFoldDB" id="A0AAV1R9C0"/>
<evidence type="ECO:0000256" key="1">
    <source>
        <dbReference type="RuleBase" id="RU362006"/>
    </source>
</evidence>
<feature type="region of interest" description="Disordered" evidence="2">
    <location>
        <begin position="149"/>
        <end position="254"/>
    </location>
</feature>
<proteinExistence type="inferred from homology"/>
<protein>
    <recommendedName>
        <fullName evidence="1">HVA22-like protein</fullName>
    </recommendedName>
</protein>
<keyword evidence="4" id="KW-1185">Reference proteome</keyword>
<dbReference type="Pfam" id="PF03134">
    <property type="entry name" value="TB2_DP1_HVA22"/>
    <property type="match status" value="1"/>
</dbReference>
<comment type="subcellular location">
    <subcellularLocation>
        <location evidence="1">Membrane</location>
        <topology evidence="1">Multi-pass membrane protein</topology>
    </subcellularLocation>
</comment>
<accession>A0AAV1R9C0</accession>
<dbReference type="GO" id="GO:0016020">
    <property type="term" value="C:membrane"/>
    <property type="evidence" value="ECO:0007669"/>
    <property type="project" value="UniProtKB-SubCell"/>
</dbReference>
<organism evidence="3 4">
    <name type="scientific">Dovyalis caffra</name>
    <dbReference type="NCBI Taxonomy" id="77055"/>
    <lineage>
        <taxon>Eukaryota</taxon>
        <taxon>Viridiplantae</taxon>
        <taxon>Streptophyta</taxon>
        <taxon>Embryophyta</taxon>
        <taxon>Tracheophyta</taxon>
        <taxon>Spermatophyta</taxon>
        <taxon>Magnoliopsida</taxon>
        <taxon>eudicotyledons</taxon>
        <taxon>Gunneridae</taxon>
        <taxon>Pentapetalae</taxon>
        <taxon>rosids</taxon>
        <taxon>fabids</taxon>
        <taxon>Malpighiales</taxon>
        <taxon>Salicaceae</taxon>
        <taxon>Flacourtieae</taxon>
        <taxon>Dovyalis</taxon>
    </lineage>
</organism>
<gene>
    <name evidence="3" type="ORF">DCAF_LOCUS7323</name>
</gene>
<dbReference type="Proteomes" id="UP001314170">
    <property type="component" value="Unassembled WGS sequence"/>
</dbReference>
<evidence type="ECO:0000256" key="2">
    <source>
        <dbReference type="SAM" id="MobiDB-lite"/>
    </source>
</evidence>
<sequence>MIGSFLSRTLLMIFGYAYPAYECFKKVEKNSKDIEQLLFWCRYWILVAVLTVCERVGDHLISWLPMYSEAKLGFFMYLWHPKTRVRNRICLQLFFRPFMAKHETEIDRNLLELRMKAEKIAHIYRQKAAAYGQKKFFEILQYVSSQSASLPHSDQQEGPNAKNGEPYASSSISETTTEKQPEEHQLHSSSSASLSQQSHEPASTELEEQPSEPMLSLENGDSDSPRQETVSKESVQLKHGRWKLFQSPQKPSKS</sequence>
<feature type="compositionally biased region" description="Low complexity" evidence="2">
    <location>
        <begin position="187"/>
        <end position="200"/>
    </location>
</feature>
<comment type="similarity">
    <text evidence="1">Belongs to the DP1 family.</text>
</comment>
<dbReference type="PANTHER" id="PTHR12300:SF107">
    <property type="entry name" value="HVA22-LIKE PROTEIN"/>
    <property type="match status" value="1"/>
</dbReference>
<feature type="compositionally biased region" description="Basic and acidic residues" evidence="2">
    <location>
        <begin position="176"/>
        <end position="186"/>
    </location>
</feature>
<dbReference type="PANTHER" id="PTHR12300">
    <property type="entry name" value="HVA22-LIKE PROTEINS"/>
    <property type="match status" value="1"/>
</dbReference>
<evidence type="ECO:0000313" key="4">
    <source>
        <dbReference type="Proteomes" id="UP001314170"/>
    </source>
</evidence>
<dbReference type="InterPro" id="IPR004345">
    <property type="entry name" value="TB2_DP1_HVA22"/>
</dbReference>
<reference evidence="3 4" key="1">
    <citation type="submission" date="2024-01" db="EMBL/GenBank/DDBJ databases">
        <authorList>
            <person name="Waweru B."/>
        </authorList>
    </citation>
    <scope>NUCLEOTIDE SEQUENCE [LARGE SCALE GENOMIC DNA]</scope>
</reference>
<comment type="caution">
    <text evidence="3">The sequence shown here is derived from an EMBL/GenBank/DDBJ whole genome shotgun (WGS) entry which is preliminary data.</text>
</comment>
<dbReference type="EMBL" id="CAWUPB010000913">
    <property type="protein sequence ID" value="CAK7329568.1"/>
    <property type="molecule type" value="Genomic_DNA"/>
</dbReference>